<gene>
    <name evidence="7" type="ORF">Pmgp_00033</name>
</gene>
<evidence type="ECO:0000313" key="8">
    <source>
        <dbReference type="Proteomes" id="UP000297597"/>
    </source>
</evidence>
<keyword evidence="8" id="KW-1185">Reference proteome</keyword>
<protein>
    <recommendedName>
        <fullName evidence="9">ATP synthase I chain</fullName>
    </recommendedName>
</protein>
<dbReference type="OrthoDB" id="1808623at2"/>
<evidence type="ECO:0008006" key="9">
    <source>
        <dbReference type="Google" id="ProtNLM"/>
    </source>
</evidence>
<evidence type="ECO:0000256" key="2">
    <source>
        <dbReference type="ARBA" id="ARBA00022475"/>
    </source>
</evidence>
<feature type="transmembrane region" description="Helical" evidence="6">
    <location>
        <begin position="36"/>
        <end position="54"/>
    </location>
</feature>
<name>A0A4Y7RXR6_9FIRM</name>
<evidence type="ECO:0000256" key="4">
    <source>
        <dbReference type="ARBA" id="ARBA00022989"/>
    </source>
</evidence>
<comment type="subcellular location">
    <subcellularLocation>
        <location evidence="1">Cell membrane</location>
        <topology evidence="1">Multi-pass membrane protein</topology>
    </subcellularLocation>
</comment>
<feature type="transmembrane region" description="Helical" evidence="6">
    <location>
        <begin position="12"/>
        <end position="30"/>
    </location>
</feature>
<organism evidence="7 8">
    <name type="scientific">Pelotomaculum propionicicum</name>
    <dbReference type="NCBI Taxonomy" id="258475"/>
    <lineage>
        <taxon>Bacteria</taxon>
        <taxon>Bacillati</taxon>
        <taxon>Bacillota</taxon>
        <taxon>Clostridia</taxon>
        <taxon>Eubacteriales</taxon>
        <taxon>Desulfotomaculaceae</taxon>
        <taxon>Pelotomaculum</taxon>
    </lineage>
</organism>
<feature type="transmembrane region" description="Helical" evidence="6">
    <location>
        <begin position="75"/>
        <end position="93"/>
    </location>
</feature>
<feature type="transmembrane region" description="Helical" evidence="6">
    <location>
        <begin position="99"/>
        <end position="121"/>
    </location>
</feature>
<dbReference type="AlphaFoldDB" id="A0A4Y7RXR6"/>
<keyword evidence="2" id="KW-1003">Cell membrane</keyword>
<dbReference type="EMBL" id="QFFZ01000001">
    <property type="protein sequence ID" value="TEB13633.1"/>
    <property type="molecule type" value="Genomic_DNA"/>
</dbReference>
<keyword evidence="3 6" id="KW-0812">Transmembrane</keyword>
<accession>A0A4Y7RXR6</accession>
<dbReference type="RefSeq" id="WP_134211949.1">
    <property type="nucleotide sequence ID" value="NZ_QFFZ01000001.1"/>
</dbReference>
<sequence>MRDWDFDGQLVKTLKISGVVLLFLCFAVFYQPGNPVVWGFLVGVATGMWNAFFLGKRMRAIVQMVVPRAYSHMKAGFALRLSIIFAVMFFVARTNWINIFATGAGLFIVPVVFTIGAVSMAMGSSARKPEKADS</sequence>
<evidence type="ECO:0000256" key="1">
    <source>
        <dbReference type="ARBA" id="ARBA00004651"/>
    </source>
</evidence>
<dbReference type="InterPro" id="IPR005598">
    <property type="entry name" value="ATP_synth_I"/>
</dbReference>
<reference evidence="7 8" key="1">
    <citation type="journal article" date="2018" name="Environ. Microbiol.">
        <title>Novel energy conservation strategies and behaviour of Pelotomaculum schinkii driving syntrophic propionate catabolism.</title>
        <authorList>
            <person name="Hidalgo-Ahumada C.A.P."/>
            <person name="Nobu M.K."/>
            <person name="Narihiro T."/>
            <person name="Tamaki H."/>
            <person name="Liu W.T."/>
            <person name="Kamagata Y."/>
            <person name="Stams A.J.M."/>
            <person name="Imachi H."/>
            <person name="Sousa D.Z."/>
        </authorList>
    </citation>
    <scope>NUCLEOTIDE SEQUENCE [LARGE SCALE GENOMIC DNA]</scope>
    <source>
        <strain evidence="7 8">MGP</strain>
    </source>
</reference>
<evidence type="ECO:0000256" key="3">
    <source>
        <dbReference type="ARBA" id="ARBA00022692"/>
    </source>
</evidence>
<keyword evidence="5 6" id="KW-0472">Membrane</keyword>
<dbReference type="GO" id="GO:0005886">
    <property type="term" value="C:plasma membrane"/>
    <property type="evidence" value="ECO:0007669"/>
    <property type="project" value="UniProtKB-SubCell"/>
</dbReference>
<evidence type="ECO:0000256" key="6">
    <source>
        <dbReference type="SAM" id="Phobius"/>
    </source>
</evidence>
<evidence type="ECO:0000256" key="5">
    <source>
        <dbReference type="ARBA" id="ARBA00023136"/>
    </source>
</evidence>
<dbReference type="Proteomes" id="UP000297597">
    <property type="component" value="Unassembled WGS sequence"/>
</dbReference>
<keyword evidence="4 6" id="KW-1133">Transmembrane helix</keyword>
<proteinExistence type="predicted"/>
<dbReference type="Pfam" id="PF03899">
    <property type="entry name" value="ATP-synt_I"/>
    <property type="match status" value="1"/>
</dbReference>
<evidence type="ECO:0000313" key="7">
    <source>
        <dbReference type="EMBL" id="TEB13633.1"/>
    </source>
</evidence>
<comment type="caution">
    <text evidence="7">The sequence shown here is derived from an EMBL/GenBank/DDBJ whole genome shotgun (WGS) entry which is preliminary data.</text>
</comment>